<name>A0ABQ3B971_9GAMM</name>
<dbReference type="Pfam" id="PF09722">
    <property type="entry name" value="Xre_MbcA_ParS_C"/>
    <property type="match status" value="1"/>
</dbReference>
<evidence type="ECO:0000313" key="4">
    <source>
        <dbReference type="Proteomes" id="UP000619761"/>
    </source>
</evidence>
<proteinExistence type="predicted"/>
<evidence type="ECO:0008006" key="5">
    <source>
        <dbReference type="Google" id="ProtNLM"/>
    </source>
</evidence>
<dbReference type="Pfam" id="PF20432">
    <property type="entry name" value="Xre-like-HTH"/>
    <property type="match status" value="1"/>
</dbReference>
<evidence type="ECO:0000313" key="3">
    <source>
        <dbReference type="EMBL" id="GGY79747.1"/>
    </source>
</evidence>
<accession>A0ABQ3B971</accession>
<sequence>MNTKPVSISDLNLVGNSVINAADALGLARDQLAETIGVSVSTIARMRNGSSPVPEQKPFEMSLLLIRVYRSLFSILGGNTEAMRHWISTPNRHLGDEAPAELIRKADGLTKVLWYLDAMRGRI</sequence>
<dbReference type="InterPro" id="IPR046847">
    <property type="entry name" value="Xre-like_HTH"/>
</dbReference>
<protein>
    <recommendedName>
        <fullName evidence="5">XRE family transcriptional regulator</fullName>
    </recommendedName>
</protein>
<feature type="domain" description="Antitoxin Xre-like helix-turn-helix" evidence="2">
    <location>
        <begin position="17"/>
        <end position="50"/>
    </location>
</feature>
<reference evidence="4" key="1">
    <citation type="journal article" date="2019" name="Int. J. Syst. Evol. Microbiol.">
        <title>The Global Catalogue of Microorganisms (GCM) 10K type strain sequencing project: providing services to taxonomists for standard genome sequencing and annotation.</title>
        <authorList>
            <consortium name="The Broad Institute Genomics Platform"/>
            <consortium name="The Broad Institute Genome Sequencing Center for Infectious Disease"/>
            <person name="Wu L."/>
            <person name="Ma J."/>
        </authorList>
    </citation>
    <scope>NUCLEOTIDE SEQUENCE [LARGE SCALE GENOMIC DNA]</scope>
    <source>
        <strain evidence="4">KCTC 32239</strain>
    </source>
</reference>
<dbReference type="EMBL" id="BMYZ01000002">
    <property type="protein sequence ID" value="GGY79747.1"/>
    <property type="molecule type" value="Genomic_DNA"/>
</dbReference>
<gene>
    <name evidence="3" type="ORF">GCM10011613_25870</name>
</gene>
<evidence type="ECO:0000259" key="2">
    <source>
        <dbReference type="Pfam" id="PF20432"/>
    </source>
</evidence>
<feature type="domain" description="Antitoxin Xre/MbcA/ParS-like toxin-binding" evidence="1">
    <location>
        <begin position="71"/>
        <end position="121"/>
    </location>
</feature>
<comment type="caution">
    <text evidence="3">The sequence shown here is derived from an EMBL/GenBank/DDBJ whole genome shotgun (WGS) entry which is preliminary data.</text>
</comment>
<keyword evidence="4" id="KW-1185">Reference proteome</keyword>
<dbReference type="SUPFAM" id="SSF47413">
    <property type="entry name" value="lambda repressor-like DNA-binding domains"/>
    <property type="match status" value="1"/>
</dbReference>
<dbReference type="Proteomes" id="UP000619761">
    <property type="component" value="Unassembled WGS sequence"/>
</dbReference>
<evidence type="ECO:0000259" key="1">
    <source>
        <dbReference type="Pfam" id="PF09722"/>
    </source>
</evidence>
<dbReference type="InterPro" id="IPR024467">
    <property type="entry name" value="Xre/MbcA/ParS-like_toxin-bd"/>
</dbReference>
<organism evidence="3 4">
    <name type="scientific">Cellvibrio zantedeschiae</name>
    <dbReference type="NCBI Taxonomy" id="1237077"/>
    <lineage>
        <taxon>Bacteria</taxon>
        <taxon>Pseudomonadati</taxon>
        <taxon>Pseudomonadota</taxon>
        <taxon>Gammaproteobacteria</taxon>
        <taxon>Cellvibrionales</taxon>
        <taxon>Cellvibrionaceae</taxon>
        <taxon>Cellvibrio</taxon>
    </lineage>
</organism>
<dbReference type="RefSeq" id="WP_189419236.1">
    <property type="nucleotide sequence ID" value="NZ_BMYZ01000002.1"/>
</dbReference>
<dbReference type="InterPro" id="IPR010982">
    <property type="entry name" value="Lambda_DNA-bd_dom_sf"/>
</dbReference>